<dbReference type="Gene3D" id="1.20.1540.10">
    <property type="entry name" value="Rhomboid-like"/>
    <property type="match status" value="1"/>
</dbReference>
<dbReference type="SUPFAM" id="SSF144091">
    <property type="entry name" value="Rhomboid-like"/>
    <property type="match status" value="1"/>
</dbReference>
<dbReference type="InterPro" id="IPR035952">
    <property type="entry name" value="Rhomboid-like_sf"/>
</dbReference>
<dbReference type="Proteomes" id="UP001597380">
    <property type="component" value="Unassembled WGS sequence"/>
</dbReference>
<evidence type="ECO:0000313" key="9">
    <source>
        <dbReference type="Proteomes" id="UP001597380"/>
    </source>
</evidence>
<dbReference type="GO" id="GO:0006508">
    <property type="term" value="P:proteolysis"/>
    <property type="evidence" value="ECO:0007669"/>
    <property type="project" value="UniProtKB-KW"/>
</dbReference>
<evidence type="ECO:0000256" key="3">
    <source>
        <dbReference type="ARBA" id="ARBA00022989"/>
    </source>
</evidence>
<evidence type="ECO:0000256" key="6">
    <source>
        <dbReference type="SAM" id="Phobius"/>
    </source>
</evidence>
<sequence>MRDIKKLKSAIWATTLFVMFLWFLELGKWAFGWQLRGLGVYPGELTGLIGVLTGPLIHGSVAHISANSIGLMILMPALIYGYPRSRWWVLGIVWILSGLGVWFWGRESYHFGASGLTHGIFFYLFFVSLFRRDKRSIGLMMIAFFMFGGMLMTIFPREPGISFEYHLFGGIGGLLSAIMFWRWDPKPKEKRYSWEQESSAPEQAGSELTDVEVNSDDELIGDLWKQSSPHSMERSEEQVEEGFGESGPPKPNGRPFHISRN</sequence>
<dbReference type="EMBL" id="JBHUHT010000004">
    <property type="protein sequence ID" value="MFD2094688.1"/>
    <property type="molecule type" value="Genomic_DNA"/>
</dbReference>
<reference evidence="9" key="1">
    <citation type="journal article" date="2019" name="Int. J. Syst. Evol. Microbiol.">
        <title>The Global Catalogue of Microorganisms (GCM) 10K type strain sequencing project: providing services to taxonomists for standard genome sequencing and annotation.</title>
        <authorList>
            <consortium name="The Broad Institute Genomics Platform"/>
            <consortium name="The Broad Institute Genome Sequencing Center for Infectious Disease"/>
            <person name="Wu L."/>
            <person name="Ma J."/>
        </authorList>
    </citation>
    <scope>NUCLEOTIDE SEQUENCE [LARGE SCALE GENOMIC DNA]</scope>
    <source>
        <strain evidence="9">CGMCC 1.10992</strain>
    </source>
</reference>
<feature type="region of interest" description="Disordered" evidence="5">
    <location>
        <begin position="224"/>
        <end position="261"/>
    </location>
</feature>
<feature type="transmembrane region" description="Helical" evidence="6">
    <location>
        <begin position="137"/>
        <end position="155"/>
    </location>
</feature>
<dbReference type="PANTHER" id="PTHR43731:SF9">
    <property type="entry name" value="SLR1461 PROTEIN"/>
    <property type="match status" value="1"/>
</dbReference>
<keyword evidence="3 6" id="KW-1133">Transmembrane helix</keyword>
<comment type="subcellular location">
    <subcellularLocation>
        <location evidence="1">Membrane</location>
        <topology evidence="1">Multi-pass membrane protein</topology>
    </subcellularLocation>
</comment>
<name>A0ABW4XJ64_9GAMM</name>
<feature type="domain" description="Peptidase S54 rhomboid" evidence="7">
    <location>
        <begin position="49"/>
        <end position="182"/>
    </location>
</feature>
<protein>
    <submittedName>
        <fullName evidence="8">Rhomboid family intramembrane serine protease</fullName>
        <ecNumber evidence="8">3.4.21.-</ecNumber>
    </submittedName>
</protein>
<feature type="transmembrane region" description="Helical" evidence="6">
    <location>
        <begin position="111"/>
        <end position="130"/>
    </location>
</feature>
<evidence type="ECO:0000256" key="1">
    <source>
        <dbReference type="ARBA" id="ARBA00004141"/>
    </source>
</evidence>
<dbReference type="Pfam" id="PF01694">
    <property type="entry name" value="Rhomboid"/>
    <property type="match status" value="1"/>
</dbReference>
<dbReference type="InterPro" id="IPR022764">
    <property type="entry name" value="Peptidase_S54_rhomboid_dom"/>
</dbReference>
<keyword evidence="9" id="KW-1185">Reference proteome</keyword>
<keyword evidence="8" id="KW-0378">Hydrolase</keyword>
<proteinExistence type="predicted"/>
<dbReference type="EC" id="3.4.21.-" evidence="8"/>
<dbReference type="PANTHER" id="PTHR43731">
    <property type="entry name" value="RHOMBOID PROTEASE"/>
    <property type="match status" value="1"/>
</dbReference>
<dbReference type="InterPro" id="IPR050925">
    <property type="entry name" value="Rhomboid_protease_S54"/>
</dbReference>
<feature type="region of interest" description="Disordered" evidence="5">
    <location>
        <begin position="192"/>
        <end position="211"/>
    </location>
</feature>
<organism evidence="8 9">
    <name type="scientific">Corallincola platygyrae</name>
    <dbReference type="NCBI Taxonomy" id="1193278"/>
    <lineage>
        <taxon>Bacteria</taxon>
        <taxon>Pseudomonadati</taxon>
        <taxon>Pseudomonadota</taxon>
        <taxon>Gammaproteobacteria</taxon>
        <taxon>Alteromonadales</taxon>
        <taxon>Psychromonadaceae</taxon>
        <taxon>Corallincola</taxon>
    </lineage>
</organism>
<comment type="caution">
    <text evidence="8">The sequence shown here is derived from an EMBL/GenBank/DDBJ whole genome shotgun (WGS) entry which is preliminary data.</text>
</comment>
<feature type="transmembrane region" description="Helical" evidence="6">
    <location>
        <begin position="87"/>
        <end position="105"/>
    </location>
</feature>
<accession>A0ABW4XJ64</accession>
<gene>
    <name evidence="8" type="ORF">ACFSJ3_01730</name>
</gene>
<feature type="transmembrane region" description="Helical" evidence="6">
    <location>
        <begin position="161"/>
        <end position="181"/>
    </location>
</feature>
<keyword evidence="4 6" id="KW-0472">Membrane</keyword>
<evidence type="ECO:0000256" key="4">
    <source>
        <dbReference type="ARBA" id="ARBA00023136"/>
    </source>
</evidence>
<evidence type="ECO:0000259" key="7">
    <source>
        <dbReference type="Pfam" id="PF01694"/>
    </source>
</evidence>
<feature type="transmembrane region" description="Helical" evidence="6">
    <location>
        <begin position="56"/>
        <end position="80"/>
    </location>
</feature>
<keyword evidence="8" id="KW-0645">Protease</keyword>
<dbReference type="GO" id="GO:0008233">
    <property type="term" value="F:peptidase activity"/>
    <property type="evidence" value="ECO:0007669"/>
    <property type="project" value="UniProtKB-KW"/>
</dbReference>
<dbReference type="RefSeq" id="WP_345338858.1">
    <property type="nucleotide sequence ID" value="NZ_BAABLI010000007.1"/>
</dbReference>
<keyword evidence="2 6" id="KW-0812">Transmembrane</keyword>
<evidence type="ECO:0000256" key="2">
    <source>
        <dbReference type="ARBA" id="ARBA00022692"/>
    </source>
</evidence>
<evidence type="ECO:0000313" key="8">
    <source>
        <dbReference type="EMBL" id="MFD2094688.1"/>
    </source>
</evidence>
<evidence type="ECO:0000256" key="5">
    <source>
        <dbReference type="SAM" id="MobiDB-lite"/>
    </source>
</evidence>